<organism evidence="5 6">
    <name type="scientific">Sulfurospirillum cavolei</name>
    <dbReference type="NCBI Taxonomy" id="366522"/>
    <lineage>
        <taxon>Bacteria</taxon>
        <taxon>Pseudomonadati</taxon>
        <taxon>Campylobacterota</taxon>
        <taxon>Epsilonproteobacteria</taxon>
        <taxon>Campylobacterales</taxon>
        <taxon>Sulfurospirillaceae</taxon>
        <taxon>Sulfurospirillum</taxon>
    </lineage>
</organism>
<evidence type="ECO:0000313" key="5">
    <source>
        <dbReference type="EMBL" id="DAB35986.1"/>
    </source>
</evidence>
<dbReference type="GO" id="GO:0006950">
    <property type="term" value="P:response to stress"/>
    <property type="evidence" value="ECO:0007669"/>
    <property type="project" value="UniProtKB-ARBA"/>
</dbReference>
<feature type="domain" description="Lipocalin/cytosolic fatty-acid binding" evidence="4">
    <location>
        <begin position="43"/>
        <end position="181"/>
    </location>
</feature>
<dbReference type="PANTHER" id="PTHR10612:SF34">
    <property type="entry name" value="APOLIPOPROTEIN D"/>
    <property type="match status" value="1"/>
</dbReference>
<evidence type="ECO:0000259" key="4">
    <source>
        <dbReference type="Pfam" id="PF08212"/>
    </source>
</evidence>
<dbReference type="AlphaFoldDB" id="A0A2D3WCH8"/>
<dbReference type="STRING" id="366522.GCA_001548055_01601"/>
<dbReference type="PIRSF" id="PIRSF036893">
    <property type="entry name" value="Lipocalin_ApoD"/>
    <property type="match status" value="1"/>
</dbReference>
<comment type="caution">
    <text evidence="5">The sequence shown here is derived from an EMBL/GenBank/DDBJ whole genome shotgun (WGS) entry which is preliminary data.</text>
</comment>
<comment type="similarity">
    <text evidence="1 2">Belongs to the calycin superfamily. Lipocalin family.</text>
</comment>
<evidence type="ECO:0000256" key="1">
    <source>
        <dbReference type="ARBA" id="ARBA00006889"/>
    </source>
</evidence>
<dbReference type="CDD" id="cd19438">
    <property type="entry name" value="lipocalin_Blc-like"/>
    <property type="match status" value="1"/>
</dbReference>
<dbReference type="InterPro" id="IPR022271">
    <property type="entry name" value="Lipocalin_ApoD"/>
</dbReference>
<feature type="signal peptide" evidence="2">
    <location>
        <begin position="1"/>
        <end position="25"/>
    </location>
</feature>
<dbReference type="InterPro" id="IPR047202">
    <property type="entry name" value="Lipocalin_Blc-like_dom"/>
</dbReference>
<dbReference type="Pfam" id="PF08212">
    <property type="entry name" value="Lipocalin_2"/>
    <property type="match status" value="1"/>
</dbReference>
<feature type="lipid moiety-binding region" description="N-palmitoyl cysteine" evidence="3">
    <location>
        <position position="28"/>
    </location>
</feature>
<dbReference type="InterPro" id="IPR002446">
    <property type="entry name" value="Lipocalin_bac"/>
</dbReference>
<dbReference type="PANTHER" id="PTHR10612">
    <property type="entry name" value="APOLIPOPROTEIN D"/>
    <property type="match status" value="1"/>
</dbReference>
<dbReference type="InterPro" id="IPR012674">
    <property type="entry name" value="Calycin"/>
</dbReference>
<keyword evidence="2" id="KW-0732">Signal</keyword>
<dbReference type="PROSITE" id="PS51257">
    <property type="entry name" value="PROKAR_LIPOPROTEIN"/>
    <property type="match status" value="1"/>
</dbReference>
<keyword evidence="3" id="KW-0449">Lipoprotein</keyword>
<dbReference type="PRINTS" id="PR01171">
    <property type="entry name" value="BCTLIPOCALIN"/>
</dbReference>
<evidence type="ECO:0000256" key="3">
    <source>
        <dbReference type="PIRSR" id="PIRSR036893-52"/>
    </source>
</evidence>
<feature type="chain" id="PRO_5013434776" description="Lipocalin/cytosolic fatty-acid binding domain-containing protein" evidence="2">
    <location>
        <begin position="26"/>
        <end position="201"/>
    </location>
</feature>
<accession>A0A2D3WCH8</accession>
<name>A0A2D3WCH8_9BACT</name>
<proteinExistence type="inferred from homology"/>
<feature type="lipid moiety-binding region" description="S-diacylglycerol cysteine" evidence="3">
    <location>
        <position position="28"/>
    </location>
</feature>
<dbReference type="EMBL" id="DLUG01000190">
    <property type="protein sequence ID" value="DAB35986.1"/>
    <property type="molecule type" value="Genomic_DNA"/>
</dbReference>
<sequence length="201" mass="22843">MVTHRFQNKAAFALTLGLLASCLFWSGCTTRPHTPPLPSVASVDLERYAGKWIEIARYENRFEKGCVGATAQYRVEAASVSVLNQCYDAKGERIGEAKGEAKTVEGSNNSRLKVSFFWPFYGDYWIVMLDNEYRYSVVGEPTRRYLWILSRTATLCAHDIQTILAYLPTIGYDPDQLYWTKPIDLAQSVVDKSHAQENQNR</sequence>
<dbReference type="InterPro" id="IPR000566">
    <property type="entry name" value="Lipocln_cytosolic_FA-bd_dom"/>
</dbReference>
<protein>
    <recommendedName>
        <fullName evidence="4">Lipocalin/cytosolic fatty-acid binding domain-containing protein</fullName>
    </recommendedName>
</protein>
<dbReference type="Proteomes" id="UP000231638">
    <property type="component" value="Unassembled WGS sequence"/>
</dbReference>
<keyword evidence="3" id="KW-0564">Palmitate</keyword>
<gene>
    <name evidence="5" type="ORF">CFH80_07220</name>
</gene>
<evidence type="ECO:0000256" key="2">
    <source>
        <dbReference type="PIRNR" id="PIRNR036893"/>
    </source>
</evidence>
<dbReference type="Gene3D" id="2.40.128.20">
    <property type="match status" value="1"/>
</dbReference>
<evidence type="ECO:0000313" key="6">
    <source>
        <dbReference type="Proteomes" id="UP000231638"/>
    </source>
</evidence>
<dbReference type="SUPFAM" id="SSF50814">
    <property type="entry name" value="Lipocalins"/>
    <property type="match status" value="1"/>
</dbReference>
<reference evidence="5 6" key="1">
    <citation type="journal article" date="2017" name="Front. Microbiol.">
        <title>Comparative Genomic Analysis of the Class Epsilonproteobacteria and Proposed Reclassification to Epsilonbacteraeota (phyl. nov.).</title>
        <authorList>
            <person name="Waite D.W."/>
            <person name="Vanwonterghem I."/>
            <person name="Rinke C."/>
            <person name="Parks D.H."/>
            <person name="Zhang Y."/>
            <person name="Takai K."/>
            <person name="Sievert S.M."/>
            <person name="Simon J."/>
            <person name="Campbell B.J."/>
            <person name="Hanson T.E."/>
            <person name="Woyke T."/>
            <person name="Klotz M.G."/>
            <person name="Hugenholtz P."/>
        </authorList>
    </citation>
    <scope>NUCLEOTIDE SEQUENCE [LARGE SCALE GENOMIC DNA]</scope>
    <source>
        <strain evidence="5">UBA11420</strain>
    </source>
</reference>